<keyword evidence="3" id="KW-1185">Reference proteome</keyword>
<protein>
    <submittedName>
        <fullName evidence="2">Methyl-accepting chemotaxis protein PctA</fullName>
    </submittedName>
</protein>
<dbReference type="RefSeq" id="WP_073602631.1">
    <property type="nucleotide sequence ID" value="NZ_FQXZ01000007.1"/>
</dbReference>
<reference evidence="2 3" key="1">
    <citation type="submission" date="2016-11" db="EMBL/GenBank/DDBJ databases">
        <authorList>
            <person name="Jaros S."/>
            <person name="Januszkiewicz K."/>
            <person name="Wedrychowicz H."/>
        </authorList>
    </citation>
    <scope>NUCLEOTIDE SEQUENCE [LARGE SCALE GENOMIC DNA]</scope>
    <source>
        <strain evidence="2 3">CECT 7868</strain>
    </source>
</reference>
<sequence>MNNHILASGLTSRHLRRISLLFAFFAAGLLLLKFQWQTQVDTKIRHDLVYQSIQAGTQINQRLETLASQTRMLRLQIIRNHLSDQQIRQKIRDVVENTEGVFRSGIAFKRNRWSGKTVLYSPYYQKDHHNTPSQQITDSYDYTRQDSAEGVRTLWFSQPMEQGNMWTEPYFDKQAGAWLITYAMPFRSNYDGQHANGNDGVVFLSISLSELTNKMFQLHLGNQGFGVLISGTGKLITSPDQSIIGHSIFQLSPKGYPLLNAISPLLQRGELSTFIHPLTGHEQWMVLRRVDALNAWLALIIDANELRLNRSVSTWYWDTVPFFAIAALVTLLASYHFPAQIHQATNRVYTALSVCLFSCLLLLWYQALTPKPLAQGQILLVDKQSARMALKKISALSAQKVTLQHVQPIRIEIQSIDLLKADQISLIGEVISWSGESRYPPLQIDYVENISWSLKRSYPKTQVWEFVATIKQPFDYGSFPLDNEIIRLTLLPPPHDKNTVLIPQFSSYRSMRPESRPGVAIQKDEFSGWKLLRTYFNYQQAAFTGYGDQVHPLNHLPAINLDLNIVIQRNITGPIISHIMPLLVVSFLTYCMLRLWTKDEKKQALWGFSTATVLQYCASLFFILIIAHVALRDALNAHGIIFIEYFYFLAYLQIMFTAIGALVYTSGIHVWVFEYQQGARIKQWYWPFILLLSLLITTIFIEK</sequence>
<organism evidence="2 3">
    <name type="scientific">Vibrio aerogenes CECT 7868</name>
    <dbReference type="NCBI Taxonomy" id="1216006"/>
    <lineage>
        <taxon>Bacteria</taxon>
        <taxon>Pseudomonadati</taxon>
        <taxon>Pseudomonadota</taxon>
        <taxon>Gammaproteobacteria</taxon>
        <taxon>Vibrionales</taxon>
        <taxon>Vibrionaceae</taxon>
        <taxon>Vibrio</taxon>
    </lineage>
</organism>
<feature type="transmembrane region" description="Helical" evidence="1">
    <location>
        <begin position="315"/>
        <end position="335"/>
    </location>
</feature>
<feature type="transmembrane region" description="Helical" evidence="1">
    <location>
        <begin position="347"/>
        <end position="365"/>
    </location>
</feature>
<name>A0A1M5WUI2_9VIBR</name>
<evidence type="ECO:0000313" key="3">
    <source>
        <dbReference type="Proteomes" id="UP000184608"/>
    </source>
</evidence>
<keyword evidence="1" id="KW-0812">Transmembrane</keyword>
<dbReference type="AlphaFoldDB" id="A0A1M5WUI2"/>
<feature type="transmembrane region" description="Helical" evidence="1">
    <location>
        <begin position="605"/>
        <end position="630"/>
    </location>
</feature>
<gene>
    <name evidence="2" type="primary">pctA_1</name>
    <name evidence="2" type="ORF">VA7868_00880</name>
</gene>
<dbReference type="EMBL" id="FQXZ01000007">
    <property type="protein sequence ID" value="SHH91305.1"/>
    <property type="molecule type" value="Genomic_DNA"/>
</dbReference>
<feature type="transmembrane region" description="Helical" evidence="1">
    <location>
        <begin position="650"/>
        <end position="672"/>
    </location>
</feature>
<dbReference type="Pfam" id="PF22673">
    <property type="entry name" value="MCP-like_PDC_1"/>
    <property type="match status" value="1"/>
</dbReference>
<feature type="transmembrane region" description="Helical" evidence="1">
    <location>
        <begin position="575"/>
        <end position="593"/>
    </location>
</feature>
<dbReference type="Proteomes" id="UP000184608">
    <property type="component" value="Unassembled WGS sequence"/>
</dbReference>
<dbReference type="CDD" id="cd12913">
    <property type="entry name" value="PDC1_MCP_like"/>
    <property type="match status" value="1"/>
</dbReference>
<keyword evidence="1" id="KW-1133">Transmembrane helix</keyword>
<evidence type="ECO:0000313" key="2">
    <source>
        <dbReference type="EMBL" id="SHH91305.1"/>
    </source>
</evidence>
<dbReference type="STRING" id="1216006.VA7868_00880"/>
<evidence type="ECO:0000256" key="1">
    <source>
        <dbReference type="SAM" id="Phobius"/>
    </source>
</evidence>
<proteinExistence type="predicted"/>
<dbReference type="Gene3D" id="3.30.450.20">
    <property type="entry name" value="PAS domain"/>
    <property type="match status" value="2"/>
</dbReference>
<feature type="transmembrane region" description="Helical" evidence="1">
    <location>
        <begin position="684"/>
        <end position="701"/>
    </location>
</feature>
<dbReference type="OrthoDB" id="2489132at2"/>
<keyword evidence="1" id="KW-0472">Membrane</keyword>
<accession>A0A1M5WUI2</accession>